<dbReference type="Proteomes" id="UP001500449">
    <property type="component" value="Unassembled WGS sequence"/>
</dbReference>
<comment type="caution">
    <text evidence="2">The sequence shown here is derived from an EMBL/GenBank/DDBJ whole genome shotgun (WGS) entry which is preliminary data.</text>
</comment>
<evidence type="ECO:0000259" key="1">
    <source>
        <dbReference type="Pfam" id="PF12697"/>
    </source>
</evidence>
<dbReference type="PANTHER" id="PTHR45763">
    <property type="entry name" value="HYDROLASE, ALPHA/BETA FOLD FAMILY PROTEIN, EXPRESSED-RELATED"/>
    <property type="match status" value="1"/>
</dbReference>
<sequence>MTDPRIALLGGRRVAYEEYGDPTGHTVFVFHGTPDSRIGKGYLDPLGRERNLRIVSPDRPGIGRSDPRPDRTVASYAGEVLGLADALGAERFAVLGYSGGGPYAMACATGCGPRLTAAATMAGAGPVDDREGAREGLSKSDLELLDLALRDPRAGARQLRIQKLAVQLFPQAGTRSMAGELDEPDRAVLTAVSARETMSSFVESLRQGPGGVLLDYRLWGSPWELDWTAATAPVHLFQGDRDRMVPMHHAEDLAGRLPAGLATLHVVEGAGHLSIVGSAGEVLDSLVP</sequence>
<dbReference type="RefSeq" id="WP_344418945.1">
    <property type="nucleotide sequence ID" value="NZ_BAAAQK010000012.1"/>
</dbReference>
<evidence type="ECO:0000313" key="3">
    <source>
        <dbReference type="Proteomes" id="UP001500449"/>
    </source>
</evidence>
<protein>
    <submittedName>
        <fullName evidence="2">Alpha/beta hydrolase</fullName>
    </submittedName>
</protein>
<keyword evidence="2" id="KW-0378">Hydrolase</keyword>
<keyword evidence="3" id="KW-1185">Reference proteome</keyword>
<dbReference type="InterPro" id="IPR029058">
    <property type="entry name" value="AB_hydrolase_fold"/>
</dbReference>
<name>A0ABN2N7Z2_9PSEU</name>
<gene>
    <name evidence="2" type="ORF">GCM10009836_39740</name>
</gene>
<dbReference type="SUPFAM" id="SSF53474">
    <property type="entry name" value="alpha/beta-Hydrolases"/>
    <property type="match status" value="1"/>
</dbReference>
<reference evidence="2 3" key="1">
    <citation type="journal article" date="2019" name="Int. J. Syst. Evol. Microbiol.">
        <title>The Global Catalogue of Microorganisms (GCM) 10K type strain sequencing project: providing services to taxonomists for standard genome sequencing and annotation.</title>
        <authorList>
            <consortium name="The Broad Institute Genomics Platform"/>
            <consortium name="The Broad Institute Genome Sequencing Center for Infectious Disease"/>
            <person name="Wu L."/>
            <person name="Ma J."/>
        </authorList>
    </citation>
    <scope>NUCLEOTIDE SEQUENCE [LARGE SCALE GENOMIC DNA]</scope>
    <source>
        <strain evidence="2 3">JCM 16009</strain>
    </source>
</reference>
<dbReference type="Pfam" id="PF12697">
    <property type="entry name" value="Abhydrolase_6"/>
    <property type="match status" value="1"/>
</dbReference>
<dbReference type="InterPro" id="IPR000073">
    <property type="entry name" value="AB_hydrolase_1"/>
</dbReference>
<evidence type="ECO:0000313" key="2">
    <source>
        <dbReference type="EMBL" id="GAA1855658.1"/>
    </source>
</evidence>
<organism evidence="2 3">
    <name type="scientific">Pseudonocardia ailaonensis</name>
    <dbReference type="NCBI Taxonomy" id="367279"/>
    <lineage>
        <taxon>Bacteria</taxon>
        <taxon>Bacillati</taxon>
        <taxon>Actinomycetota</taxon>
        <taxon>Actinomycetes</taxon>
        <taxon>Pseudonocardiales</taxon>
        <taxon>Pseudonocardiaceae</taxon>
        <taxon>Pseudonocardia</taxon>
    </lineage>
</organism>
<dbReference type="PANTHER" id="PTHR45763:SF46">
    <property type="entry name" value="AB HYDROLASE-1 DOMAIN-CONTAINING PROTEIN"/>
    <property type="match status" value="1"/>
</dbReference>
<dbReference type="GO" id="GO:0016787">
    <property type="term" value="F:hydrolase activity"/>
    <property type="evidence" value="ECO:0007669"/>
    <property type="project" value="UniProtKB-KW"/>
</dbReference>
<accession>A0ABN2N7Z2</accession>
<proteinExistence type="predicted"/>
<dbReference type="Gene3D" id="3.40.50.1820">
    <property type="entry name" value="alpha/beta hydrolase"/>
    <property type="match status" value="1"/>
</dbReference>
<dbReference type="EMBL" id="BAAAQK010000012">
    <property type="protein sequence ID" value="GAA1855658.1"/>
    <property type="molecule type" value="Genomic_DNA"/>
</dbReference>
<feature type="domain" description="AB hydrolase-1" evidence="1">
    <location>
        <begin position="27"/>
        <end position="281"/>
    </location>
</feature>